<dbReference type="PANTHER" id="PTHR33969">
    <property type="entry name" value="SEGREGATION AND CONDENSATION PROTEIN A"/>
    <property type="match status" value="1"/>
</dbReference>
<dbReference type="RefSeq" id="WP_105331571.1">
    <property type="nucleotide sequence ID" value="NZ_PUHY01000012.1"/>
</dbReference>
<reference evidence="3 4" key="1">
    <citation type="submission" date="2018-02" db="EMBL/GenBank/DDBJ databases">
        <title>Comparative genomes isolates from brazilian mangrove.</title>
        <authorList>
            <person name="Araujo J.E."/>
            <person name="Taketani R.G."/>
            <person name="Silva M.C.P."/>
            <person name="Loureco M.V."/>
            <person name="Andreote F.D."/>
        </authorList>
    </citation>
    <scope>NUCLEOTIDE SEQUENCE [LARGE SCALE GENOMIC DNA]</scope>
    <source>
        <strain evidence="3 4">Hex-1 MGV</strain>
    </source>
</reference>
<comment type="subunit">
    <text evidence="2">Component of a cohesin-like complex composed of ScpA, ScpB and the Smc homodimer, in which ScpA and ScpB bind to the head domain of Smc. The presence of the three proteins is required for the association of the complex with DNA.</text>
</comment>
<name>A0A2S8FKK5_9BACT</name>
<dbReference type="PANTHER" id="PTHR33969:SF2">
    <property type="entry name" value="SEGREGATION AND CONDENSATION PROTEIN A"/>
    <property type="match status" value="1"/>
</dbReference>
<dbReference type="Proteomes" id="UP000238322">
    <property type="component" value="Unassembled WGS sequence"/>
</dbReference>
<dbReference type="GO" id="GO:0007059">
    <property type="term" value="P:chromosome segregation"/>
    <property type="evidence" value="ECO:0007669"/>
    <property type="project" value="UniProtKB-UniRule"/>
</dbReference>
<evidence type="ECO:0000313" key="3">
    <source>
        <dbReference type="EMBL" id="PQO32560.1"/>
    </source>
</evidence>
<dbReference type="Pfam" id="PF02616">
    <property type="entry name" value="SMC_ScpA"/>
    <property type="match status" value="1"/>
</dbReference>
<protein>
    <recommendedName>
        <fullName evidence="1 2">Segregation and condensation protein A</fullName>
    </recommendedName>
</protein>
<evidence type="ECO:0000256" key="2">
    <source>
        <dbReference type="HAMAP-Rule" id="MF_01805"/>
    </source>
</evidence>
<comment type="function">
    <text evidence="2">Participates in chromosomal partition during cell division. May act via the formation of a condensin-like complex containing Smc and ScpB that pull DNA away from mid-cell into both cell halves.</text>
</comment>
<evidence type="ECO:0000313" key="4">
    <source>
        <dbReference type="Proteomes" id="UP000238322"/>
    </source>
</evidence>
<evidence type="ECO:0000256" key="1">
    <source>
        <dbReference type="ARBA" id="ARBA00044777"/>
    </source>
</evidence>
<dbReference type="GO" id="GO:0006260">
    <property type="term" value="P:DNA replication"/>
    <property type="evidence" value="ECO:0007669"/>
    <property type="project" value="UniProtKB-UniRule"/>
</dbReference>
<sequence length="260" mass="30221">MNFRVEIPIYRGPLDLLLYLVRKHELDIVDIPISQVTQQYLQYLEILKAMDVNSVADFLEMASTLIEIKSKLVLPQQEDLDEEAIDDPRDQLVERLLEYKRFKDAASLLEDHGRDWQRRFSRIADDLPPRKVDMADQPINEVELWDLVSALNRLLRDSKQAQPTNIVYDDTPIRVHMKQVHARIVSEGKVRFSTLFPSDAVKTRIIGIFLALLELIRHYNTLAHQDDDDQEIWITAGEGFQNEVHFEDVDEYEAGKPSSP</sequence>
<comment type="caution">
    <text evidence="3">The sequence shown here is derived from an EMBL/GenBank/DDBJ whole genome shotgun (WGS) entry which is preliminary data.</text>
</comment>
<dbReference type="GO" id="GO:0051301">
    <property type="term" value="P:cell division"/>
    <property type="evidence" value="ECO:0007669"/>
    <property type="project" value="UniProtKB-KW"/>
</dbReference>
<keyword evidence="2" id="KW-0131">Cell cycle</keyword>
<dbReference type="InterPro" id="IPR003768">
    <property type="entry name" value="ScpA"/>
</dbReference>
<keyword evidence="2" id="KW-0963">Cytoplasm</keyword>
<keyword evidence="2" id="KW-0159">Chromosome partition</keyword>
<gene>
    <name evidence="2" type="primary">scpA</name>
    <name evidence="3" type="ORF">C5Y83_20315</name>
</gene>
<dbReference type="GO" id="GO:0005737">
    <property type="term" value="C:cytoplasm"/>
    <property type="evidence" value="ECO:0007669"/>
    <property type="project" value="UniProtKB-SubCell"/>
</dbReference>
<proteinExistence type="inferred from homology"/>
<dbReference type="EMBL" id="PUHY01000012">
    <property type="protein sequence ID" value="PQO32560.1"/>
    <property type="molecule type" value="Genomic_DNA"/>
</dbReference>
<accession>A0A2S8FKK5</accession>
<comment type="subcellular location">
    <subcellularLocation>
        <location evidence="2">Cytoplasm</location>
    </subcellularLocation>
    <text evidence="2">Associated with two foci at the outer edges of the nucleoid region in young cells, and at four foci within both cell halves in older cells.</text>
</comment>
<dbReference type="AlphaFoldDB" id="A0A2S8FKK5"/>
<organism evidence="3 4">
    <name type="scientific">Blastopirellula marina</name>
    <dbReference type="NCBI Taxonomy" id="124"/>
    <lineage>
        <taxon>Bacteria</taxon>
        <taxon>Pseudomonadati</taxon>
        <taxon>Planctomycetota</taxon>
        <taxon>Planctomycetia</taxon>
        <taxon>Pirellulales</taxon>
        <taxon>Pirellulaceae</taxon>
        <taxon>Blastopirellula</taxon>
    </lineage>
</organism>
<dbReference type="HAMAP" id="MF_01805">
    <property type="entry name" value="ScpA"/>
    <property type="match status" value="1"/>
</dbReference>
<dbReference type="OrthoDB" id="9811016at2"/>
<comment type="similarity">
    <text evidence="2">Belongs to the ScpA family.</text>
</comment>
<dbReference type="Gene3D" id="6.10.250.2410">
    <property type="match status" value="1"/>
</dbReference>
<keyword evidence="2" id="KW-0132">Cell division</keyword>